<sequence>MAPNACRTSCMNEGYPAVSSIMGTLVKKDTIDSGEVEKEISRIFQQAILLLVTTATLGDINL</sequence>
<dbReference type="EMBL" id="JAPWDO010000005">
    <property type="protein sequence ID" value="KAJ5470241.1"/>
    <property type="molecule type" value="Genomic_DNA"/>
</dbReference>
<keyword evidence="2" id="KW-1185">Reference proteome</keyword>
<dbReference type="Proteomes" id="UP001147760">
    <property type="component" value="Unassembled WGS sequence"/>
</dbReference>
<reference evidence="1" key="2">
    <citation type="journal article" date="2023" name="IMA Fungus">
        <title>Comparative genomic study of the Penicillium genus elucidates a diverse pangenome and 15 lateral gene transfer events.</title>
        <authorList>
            <person name="Petersen C."/>
            <person name="Sorensen T."/>
            <person name="Nielsen M.R."/>
            <person name="Sondergaard T.E."/>
            <person name="Sorensen J.L."/>
            <person name="Fitzpatrick D.A."/>
            <person name="Frisvad J.C."/>
            <person name="Nielsen K.L."/>
        </authorList>
    </citation>
    <scope>NUCLEOTIDE SEQUENCE</scope>
    <source>
        <strain evidence="1">IBT 17660</strain>
    </source>
</reference>
<organism evidence="1 2">
    <name type="scientific">Penicillium desertorum</name>
    <dbReference type="NCBI Taxonomy" id="1303715"/>
    <lineage>
        <taxon>Eukaryota</taxon>
        <taxon>Fungi</taxon>
        <taxon>Dikarya</taxon>
        <taxon>Ascomycota</taxon>
        <taxon>Pezizomycotina</taxon>
        <taxon>Eurotiomycetes</taxon>
        <taxon>Eurotiomycetidae</taxon>
        <taxon>Eurotiales</taxon>
        <taxon>Aspergillaceae</taxon>
        <taxon>Penicillium</taxon>
    </lineage>
</organism>
<proteinExistence type="predicted"/>
<comment type="caution">
    <text evidence="1">The sequence shown here is derived from an EMBL/GenBank/DDBJ whole genome shotgun (WGS) entry which is preliminary data.</text>
</comment>
<reference evidence="1" key="1">
    <citation type="submission" date="2022-12" db="EMBL/GenBank/DDBJ databases">
        <authorList>
            <person name="Petersen C."/>
        </authorList>
    </citation>
    <scope>NUCLEOTIDE SEQUENCE</scope>
    <source>
        <strain evidence="1">IBT 17660</strain>
    </source>
</reference>
<name>A0A9X0BK32_9EURO</name>
<protein>
    <submittedName>
        <fullName evidence="1">Uncharacterized protein</fullName>
    </submittedName>
</protein>
<dbReference type="AlphaFoldDB" id="A0A9X0BK32"/>
<accession>A0A9X0BK32</accession>
<gene>
    <name evidence="1" type="ORF">N7530_007598</name>
</gene>
<evidence type="ECO:0000313" key="2">
    <source>
        <dbReference type="Proteomes" id="UP001147760"/>
    </source>
</evidence>
<evidence type="ECO:0000313" key="1">
    <source>
        <dbReference type="EMBL" id="KAJ5470241.1"/>
    </source>
</evidence>